<reference evidence="7 8" key="1">
    <citation type="submission" date="2018-06" db="EMBL/GenBank/DDBJ databases">
        <authorList>
            <consortium name="Pathogen Informatics"/>
            <person name="Doyle S."/>
        </authorList>
    </citation>
    <scope>NUCLEOTIDE SEQUENCE [LARGE SCALE GENOMIC DNA]</scope>
    <source>
        <strain evidence="7 8">NCTC12112</strain>
    </source>
</reference>
<evidence type="ECO:0000313" key="7">
    <source>
        <dbReference type="EMBL" id="SQJ00990.1"/>
    </source>
</evidence>
<evidence type="ECO:0000256" key="6">
    <source>
        <dbReference type="RuleBase" id="RU003567"/>
    </source>
</evidence>
<dbReference type="GO" id="GO:0006515">
    <property type="term" value="P:protein quality control for misfolded or incompletely synthesized proteins"/>
    <property type="evidence" value="ECO:0007669"/>
    <property type="project" value="TreeGrafter"/>
</dbReference>
<dbReference type="KEGG" id="ful:C4N20_12360"/>
<dbReference type="AlphaFoldDB" id="A0AAX2J9N8"/>
<dbReference type="InterPro" id="IPR001907">
    <property type="entry name" value="ClpP"/>
</dbReference>
<dbReference type="PANTHER" id="PTHR10381">
    <property type="entry name" value="ATP-DEPENDENT CLP PROTEASE PROTEOLYTIC SUBUNIT"/>
    <property type="match status" value="1"/>
</dbReference>
<dbReference type="SUPFAM" id="SSF52096">
    <property type="entry name" value="ClpP/crotonase"/>
    <property type="match status" value="1"/>
</dbReference>
<dbReference type="PANTHER" id="PTHR10381:SF70">
    <property type="entry name" value="ATP-DEPENDENT CLP PROTEASE PROTEOLYTIC SUBUNIT"/>
    <property type="match status" value="1"/>
</dbReference>
<evidence type="ECO:0000256" key="4">
    <source>
        <dbReference type="ARBA" id="ARBA00022801"/>
    </source>
</evidence>
<dbReference type="GO" id="GO:0051117">
    <property type="term" value="F:ATPase binding"/>
    <property type="evidence" value="ECO:0007669"/>
    <property type="project" value="TreeGrafter"/>
</dbReference>
<dbReference type="InterPro" id="IPR029045">
    <property type="entry name" value="ClpP/crotonase-like_dom_sf"/>
</dbReference>
<gene>
    <name evidence="7" type="primary">clpP_1</name>
    <name evidence="7" type="ORF">NCTC12112_01038</name>
</gene>
<keyword evidence="2" id="KW-0963">Cytoplasm</keyword>
<dbReference type="Pfam" id="PF00574">
    <property type="entry name" value="CLP_protease"/>
    <property type="match status" value="1"/>
</dbReference>
<sequence length="252" mass="28319">MKQIKIQLQNKGKNAGYFELKNKSETKAELLIYGDIESDKWADSDVTPKEIKDLLDEANGKELDIYINSGGGSVFAGIAIYNMLKRYSGVKTVYVDGLAASAASFIAMAGDTIIVPKNAYLMIHRAMTIAFGNINDMHSAIELLEKTDNTIADIYMEKKAENEDIEKETFINLMDKETWLTGTEAVKYFNITVGEASETVACIDEEYFNKHNVPEQLKDKIHNTKIENEQDKSKIVNFEKEKLKLKLKLGGN</sequence>
<keyword evidence="5" id="KW-0720">Serine protease</keyword>
<evidence type="ECO:0000256" key="3">
    <source>
        <dbReference type="ARBA" id="ARBA00022670"/>
    </source>
</evidence>
<dbReference type="PRINTS" id="PR00127">
    <property type="entry name" value="CLPPROTEASEP"/>
</dbReference>
<dbReference type="CDD" id="cd07016">
    <property type="entry name" value="S14_ClpP_1"/>
    <property type="match status" value="1"/>
</dbReference>
<evidence type="ECO:0000313" key="8">
    <source>
        <dbReference type="Proteomes" id="UP000249008"/>
    </source>
</evidence>
<keyword evidence="4 7" id="KW-0378">Hydrolase</keyword>
<evidence type="ECO:0000256" key="2">
    <source>
        <dbReference type="ARBA" id="ARBA00022490"/>
    </source>
</evidence>
<organism evidence="7 8">
    <name type="scientific">Fusobacterium ulcerans</name>
    <dbReference type="NCBI Taxonomy" id="861"/>
    <lineage>
        <taxon>Bacteria</taxon>
        <taxon>Fusobacteriati</taxon>
        <taxon>Fusobacteriota</taxon>
        <taxon>Fusobacteriia</taxon>
        <taxon>Fusobacteriales</taxon>
        <taxon>Fusobacteriaceae</taxon>
        <taxon>Fusobacterium</taxon>
    </lineage>
</organism>
<dbReference type="GeneID" id="78455609"/>
<evidence type="ECO:0000256" key="1">
    <source>
        <dbReference type="ARBA" id="ARBA00007039"/>
    </source>
</evidence>
<comment type="similarity">
    <text evidence="1 6">Belongs to the peptidase S14 family.</text>
</comment>
<proteinExistence type="inferred from homology"/>
<accession>A0AAX2J9N8</accession>
<keyword evidence="3 7" id="KW-0645">Protease</keyword>
<dbReference type="Gene3D" id="3.90.226.10">
    <property type="entry name" value="2-enoyl-CoA Hydratase, Chain A, domain 1"/>
    <property type="match status" value="1"/>
</dbReference>
<evidence type="ECO:0000256" key="5">
    <source>
        <dbReference type="ARBA" id="ARBA00022825"/>
    </source>
</evidence>
<dbReference type="NCBIfam" id="NF045542">
    <property type="entry name" value="Clp_rel_HeadMat"/>
    <property type="match status" value="1"/>
</dbReference>
<name>A0AAX2J9N8_9FUSO</name>
<dbReference type="GO" id="GO:0004252">
    <property type="term" value="F:serine-type endopeptidase activity"/>
    <property type="evidence" value="ECO:0007669"/>
    <property type="project" value="InterPro"/>
</dbReference>
<dbReference type="EMBL" id="LS483487">
    <property type="protein sequence ID" value="SQJ00990.1"/>
    <property type="molecule type" value="Genomic_DNA"/>
</dbReference>
<dbReference type="GO" id="GO:0009368">
    <property type="term" value="C:endopeptidase Clp complex"/>
    <property type="evidence" value="ECO:0007669"/>
    <property type="project" value="TreeGrafter"/>
</dbReference>
<protein>
    <recommendedName>
        <fullName evidence="6">ATP-dependent Clp protease proteolytic subunit</fullName>
    </recommendedName>
</protein>
<dbReference type="GO" id="GO:0004176">
    <property type="term" value="F:ATP-dependent peptidase activity"/>
    <property type="evidence" value="ECO:0007669"/>
    <property type="project" value="InterPro"/>
</dbReference>
<dbReference type="RefSeq" id="WP_005976812.1">
    <property type="nucleotide sequence ID" value="NZ_CABKNW010000001.1"/>
</dbReference>
<dbReference type="Proteomes" id="UP000249008">
    <property type="component" value="Chromosome 1"/>
</dbReference>
<dbReference type="InterPro" id="IPR023562">
    <property type="entry name" value="ClpP/TepA"/>
</dbReference>